<name>A0AA41YWK0_9PROT</name>
<dbReference type="AlphaFoldDB" id="A0AA41YWK0"/>
<reference evidence="2" key="2">
    <citation type="submission" date="2022-10" db="EMBL/GenBank/DDBJ databases">
        <authorList>
            <person name="Trinh H.N."/>
        </authorList>
    </citation>
    <scope>NUCLEOTIDE SEQUENCE</scope>
    <source>
        <strain evidence="2">RN2-1</strain>
    </source>
</reference>
<proteinExistence type="predicted"/>
<dbReference type="SUPFAM" id="SSF89796">
    <property type="entry name" value="CoA-transferase family III (CaiB/BaiF)"/>
    <property type="match status" value="1"/>
</dbReference>
<keyword evidence="1 2" id="KW-0808">Transferase</keyword>
<dbReference type="PANTHER" id="PTHR48207:SF4">
    <property type="entry name" value="BLL6097 PROTEIN"/>
    <property type="match status" value="1"/>
</dbReference>
<dbReference type="Proteomes" id="UP001165679">
    <property type="component" value="Unassembled WGS sequence"/>
</dbReference>
<organism evidence="2 3">
    <name type="scientific">Limobrevibacterium gyesilva</name>
    <dbReference type="NCBI Taxonomy" id="2991712"/>
    <lineage>
        <taxon>Bacteria</taxon>
        <taxon>Pseudomonadati</taxon>
        <taxon>Pseudomonadota</taxon>
        <taxon>Alphaproteobacteria</taxon>
        <taxon>Acetobacterales</taxon>
        <taxon>Acetobacteraceae</taxon>
        <taxon>Limobrevibacterium</taxon>
    </lineage>
</organism>
<dbReference type="GO" id="GO:0008410">
    <property type="term" value="F:CoA-transferase activity"/>
    <property type="evidence" value="ECO:0007669"/>
    <property type="project" value="TreeGrafter"/>
</dbReference>
<sequence>MSGPLAGVRVIDLTGTVLGPMGTQILGDAGADVIKVEPPGGDPIRHIGPRRSRDMGAYFVNLNRNKRSVVLDLKRPAAHAALLRLIAGADVFVHNMRLSAAERLGLDYATLGPAYPRLIHASATGFRMGSSKRDEPAYDDIIQGMSGLAALNGQASGADGPRYVPTVLADKVTGHVLASSIAMALYQRERSGRGQALHVPMLETVLSFLMPEHLWGQTVNDAELGMGYTRMLTPHRRPYATQDGFLCLIAVTDEQWLRLLRVIDRPELSADPRFASMTARADNIDVVYGAVTAALRTRSTAEWLARLADADLPHGPANTLEDLLEDPYLRETSFFQQLQHPTEGPMTTLAIPVDYFGTPAAIRRLPPRLGAHTAEVLAEAGLGPDEIAAVAG</sequence>
<dbReference type="InterPro" id="IPR050483">
    <property type="entry name" value="CoA-transferase_III_domain"/>
</dbReference>
<dbReference type="PANTHER" id="PTHR48207">
    <property type="entry name" value="SUCCINATE--HYDROXYMETHYLGLUTARATE COA-TRANSFERASE"/>
    <property type="match status" value="1"/>
</dbReference>
<dbReference type="InterPro" id="IPR023606">
    <property type="entry name" value="CoA-Trfase_III_dom_1_sf"/>
</dbReference>
<accession>A0AA41YWK0</accession>
<gene>
    <name evidence="2" type="ORF">OL599_19130</name>
</gene>
<dbReference type="Gene3D" id="3.30.1540.10">
    <property type="entry name" value="formyl-coa transferase, domain 3"/>
    <property type="match status" value="1"/>
</dbReference>
<dbReference type="InterPro" id="IPR044855">
    <property type="entry name" value="CoA-Trfase_III_dom3_sf"/>
</dbReference>
<dbReference type="InterPro" id="IPR003673">
    <property type="entry name" value="CoA-Trfase_fam_III"/>
</dbReference>
<evidence type="ECO:0000313" key="3">
    <source>
        <dbReference type="Proteomes" id="UP001165679"/>
    </source>
</evidence>
<comment type="caution">
    <text evidence="2">The sequence shown here is derived from an EMBL/GenBank/DDBJ whole genome shotgun (WGS) entry which is preliminary data.</text>
</comment>
<evidence type="ECO:0000256" key="1">
    <source>
        <dbReference type="ARBA" id="ARBA00022679"/>
    </source>
</evidence>
<dbReference type="Gene3D" id="3.40.50.10540">
    <property type="entry name" value="Crotonobetainyl-coa:carnitine coa-transferase, domain 1"/>
    <property type="match status" value="1"/>
</dbReference>
<keyword evidence="3" id="KW-1185">Reference proteome</keyword>
<dbReference type="RefSeq" id="WP_264715505.1">
    <property type="nucleotide sequence ID" value="NZ_JAPDNT010000022.1"/>
</dbReference>
<evidence type="ECO:0000313" key="2">
    <source>
        <dbReference type="EMBL" id="MCW3476682.1"/>
    </source>
</evidence>
<reference evidence="2" key="1">
    <citation type="submission" date="2022-09" db="EMBL/GenBank/DDBJ databases">
        <title>Rhodovastum sp. nov. RN2-1 isolated from soil in Seongnam, South Korea.</title>
        <authorList>
            <person name="Le N.T."/>
        </authorList>
    </citation>
    <scope>NUCLEOTIDE SEQUENCE</scope>
    <source>
        <strain evidence="2">RN2-1</strain>
    </source>
</reference>
<dbReference type="EMBL" id="JAPDNT010000022">
    <property type="protein sequence ID" value="MCW3476682.1"/>
    <property type="molecule type" value="Genomic_DNA"/>
</dbReference>
<dbReference type="Pfam" id="PF02515">
    <property type="entry name" value="CoA_transf_3"/>
    <property type="match status" value="1"/>
</dbReference>
<protein>
    <submittedName>
        <fullName evidence="2">CoA transferase</fullName>
    </submittedName>
</protein>